<feature type="region of interest" description="Disordered" evidence="1">
    <location>
        <begin position="1"/>
        <end position="23"/>
    </location>
</feature>
<dbReference type="OrthoDB" id="10519762at2759"/>
<evidence type="ECO:0000313" key="3">
    <source>
        <dbReference type="Proteomes" id="UP000055024"/>
    </source>
</evidence>
<gene>
    <name evidence="2" type="ORF">T11_6414</name>
</gene>
<evidence type="ECO:0000313" key="2">
    <source>
        <dbReference type="EMBL" id="KRZ02800.1"/>
    </source>
</evidence>
<evidence type="ECO:0000256" key="1">
    <source>
        <dbReference type="SAM" id="MobiDB-lite"/>
    </source>
</evidence>
<name>A0A0V1GWW7_9BILA</name>
<dbReference type="AlphaFoldDB" id="A0A0V1GWW7"/>
<keyword evidence="3" id="KW-1185">Reference proteome</keyword>
<dbReference type="EMBL" id="JYDP01000215">
    <property type="protein sequence ID" value="KRZ02800.1"/>
    <property type="molecule type" value="Genomic_DNA"/>
</dbReference>
<reference evidence="2 3" key="1">
    <citation type="submission" date="2015-01" db="EMBL/GenBank/DDBJ databases">
        <title>Evolution of Trichinella species and genotypes.</title>
        <authorList>
            <person name="Korhonen P.K."/>
            <person name="Edoardo P."/>
            <person name="Giuseppe L.R."/>
            <person name="Gasser R.B."/>
        </authorList>
    </citation>
    <scope>NUCLEOTIDE SEQUENCE [LARGE SCALE GENOMIC DNA]</scope>
    <source>
        <strain evidence="2">ISS1029</strain>
    </source>
</reference>
<protein>
    <submittedName>
        <fullName evidence="2">Uncharacterized protein</fullName>
    </submittedName>
</protein>
<comment type="caution">
    <text evidence="2">The sequence shown here is derived from an EMBL/GenBank/DDBJ whole genome shotgun (WGS) entry which is preliminary data.</text>
</comment>
<proteinExistence type="predicted"/>
<organism evidence="2 3">
    <name type="scientific">Trichinella zimbabwensis</name>
    <dbReference type="NCBI Taxonomy" id="268475"/>
    <lineage>
        <taxon>Eukaryota</taxon>
        <taxon>Metazoa</taxon>
        <taxon>Ecdysozoa</taxon>
        <taxon>Nematoda</taxon>
        <taxon>Enoplea</taxon>
        <taxon>Dorylaimia</taxon>
        <taxon>Trichinellida</taxon>
        <taxon>Trichinellidae</taxon>
        <taxon>Trichinella</taxon>
    </lineage>
</organism>
<sequence>MDQCPGKPTASYVRVSPATQSSDLPSRTFSACYINPVFSICGYMYDDRDSSPAWATNEPARERGSLHCDLMINVNFPAEQKLLIGRLSVNMPGT</sequence>
<dbReference type="Proteomes" id="UP000055024">
    <property type="component" value="Unassembled WGS sequence"/>
</dbReference>
<accession>A0A0V1GWW7</accession>